<feature type="transmembrane region" description="Helical" evidence="1">
    <location>
        <begin position="104"/>
        <end position="124"/>
    </location>
</feature>
<reference evidence="2" key="1">
    <citation type="submission" date="2021-01" db="EMBL/GenBank/DDBJ databases">
        <title>Whole genome shotgun sequence of Virgisporangium aliadipatigenens NBRC 105644.</title>
        <authorList>
            <person name="Komaki H."/>
            <person name="Tamura T."/>
        </authorList>
    </citation>
    <scope>NUCLEOTIDE SEQUENCE</scope>
    <source>
        <strain evidence="2">NBRC 105644</strain>
    </source>
</reference>
<comment type="caution">
    <text evidence="2">The sequence shown here is derived from an EMBL/GenBank/DDBJ whole genome shotgun (WGS) entry which is preliminary data.</text>
</comment>
<sequence>MAGHDLIDAYLAAAARCLPREVVDELADGLVETYQRQRSEGLDADAAAETAIERFGDLDVVLAAFVRQSPGRSVARILLCSGPVVGTCWGAALLAGPTSLPAPALVRVVFGAAVLTVVGLLAVAATARLGYRRTRAGAVGGTTLIVLDAVAIVAVLNAGPGLPWPTAAACAASLTRIVWTAHALRRVVSH</sequence>
<dbReference type="Proteomes" id="UP000619260">
    <property type="component" value="Unassembled WGS sequence"/>
</dbReference>
<evidence type="ECO:0000313" key="3">
    <source>
        <dbReference type="Proteomes" id="UP000619260"/>
    </source>
</evidence>
<proteinExistence type="predicted"/>
<organism evidence="2 3">
    <name type="scientific">Virgisporangium aliadipatigenens</name>
    <dbReference type="NCBI Taxonomy" id="741659"/>
    <lineage>
        <taxon>Bacteria</taxon>
        <taxon>Bacillati</taxon>
        <taxon>Actinomycetota</taxon>
        <taxon>Actinomycetes</taxon>
        <taxon>Micromonosporales</taxon>
        <taxon>Micromonosporaceae</taxon>
        <taxon>Virgisporangium</taxon>
    </lineage>
</organism>
<keyword evidence="3" id="KW-1185">Reference proteome</keyword>
<dbReference type="EMBL" id="BOPF01000075">
    <property type="protein sequence ID" value="GIJ52325.1"/>
    <property type="molecule type" value="Genomic_DNA"/>
</dbReference>
<dbReference type="RefSeq" id="WP_203905724.1">
    <property type="nucleotide sequence ID" value="NZ_BOPF01000075.1"/>
</dbReference>
<evidence type="ECO:0000256" key="1">
    <source>
        <dbReference type="SAM" id="Phobius"/>
    </source>
</evidence>
<dbReference type="AlphaFoldDB" id="A0A8J3YZ39"/>
<keyword evidence="1" id="KW-1133">Transmembrane helix</keyword>
<keyword evidence="1" id="KW-0472">Membrane</keyword>
<evidence type="ECO:0000313" key="2">
    <source>
        <dbReference type="EMBL" id="GIJ52325.1"/>
    </source>
</evidence>
<keyword evidence="1" id="KW-0812">Transmembrane</keyword>
<accession>A0A8J3YZ39</accession>
<name>A0A8J3YZ39_9ACTN</name>
<gene>
    <name evidence="2" type="ORF">Val02_92110</name>
</gene>
<feature type="transmembrane region" description="Helical" evidence="1">
    <location>
        <begin position="136"/>
        <end position="156"/>
    </location>
</feature>
<feature type="transmembrane region" description="Helical" evidence="1">
    <location>
        <begin position="77"/>
        <end position="98"/>
    </location>
</feature>
<protein>
    <submittedName>
        <fullName evidence="2">Uncharacterized protein</fullName>
    </submittedName>
</protein>